<protein>
    <submittedName>
        <fullName evidence="1">Major tail protein</fullName>
    </submittedName>
</protein>
<reference evidence="1" key="1">
    <citation type="journal article" date="2021" name="Proc. Natl. Acad. Sci. U.S.A.">
        <title>A Catalog of Tens of Thousands of Viruses from Human Metagenomes Reveals Hidden Associations with Chronic Diseases.</title>
        <authorList>
            <person name="Tisza M.J."/>
            <person name="Buck C.B."/>
        </authorList>
    </citation>
    <scope>NUCLEOTIDE SEQUENCE</scope>
    <source>
        <strain evidence="1">CtuvC1</strain>
    </source>
</reference>
<accession>A0A8S5LZQ7</accession>
<proteinExistence type="predicted"/>
<name>A0A8S5LZQ7_9CAUD</name>
<dbReference type="EMBL" id="BK014784">
    <property type="protein sequence ID" value="DAD75450.1"/>
    <property type="molecule type" value="Genomic_DNA"/>
</dbReference>
<evidence type="ECO:0000313" key="1">
    <source>
        <dbReference type="EMBL" id="DAD75450.1"/>
    </source>
</evidence>
<organism evidence="1">
    <name type="scientific">Siphoviridae sp. ctuvC1</name>
    <dbReference type="NCBI Taxonomy" id="2826507"/>
    <lineage>
        <taxon>Viruses</taxon>
        <taxon>Duplodnaviria</taxon>
        <taxon>Heunggongvirae</taxon>
        <taxon>Uroviricota</taxon>
        <taxon>Caudoviricetes</taxon>
    </lineage>
</organism>
<sequence length="200" mass="21082">MGKFAVIPESTFDDLQLDAGVLLKKFTPGTTTEPADEDIICATTGGINATCVPTYSDFGEDVDNCPNGMKELKHLDSWECKMAFTALGTSPEAIRLALGSADVDKVDTTKITPRADIAQADFSDLWWVGDKADGGLVAIQLKNALSTGGFSLQTTKNGKGKISVELTGHVSITDQKTVPMVFYSTGASKAAQSKVAAANK</sequence>